<dbReference type="EMBL" id="CP020715">
    <property type="protein sequence ID" value="ARJ06356.1"/>
    <property type="molecule type" value="Genomic_DNA"/>
</dbReference>
<evidence type="ECO:0000256" key="1">
    <source>
        <dbReference type="ARBA" id="ARBA00006484"/>
    </source>
</evidence>
<dbReference type="SMART" id="SM00822">
    <property type="entry name" value="PKS_KR"/>
    <property type="match status" value="1"/>
</dbReference>
<reference evidence="5 6" key="1">
    <citation type="submission" date="2017-04" db="EMBL/GenBank/DDBJ databases">
        <authorList>
            <person name="Afonso C.L."/>
            <person name="Miller P.J."/>
            <person name="Scott M.A."/>
            <person name="Spackman E."/>
            <person name="Goraichik I."/>
            <person name="Dimitrov K.M."/>
            <person name="Suarez D.L."/>
            <person name="Swayne D.E."/>
        </authorList>
    </citation>
    <scope>NUCLEOTIDE SEQUENCE [LARGE SCALE GENOMIC DNA]</scope>
    <source>
        <strain evidence="6">XA(T)</strain>
    </source>
</reference>
<dbReference type="STRING" id="1619308.B5808_14890"/>
<comment type="similarity">
    <text evidence="1 3">Belongs to the short-chain dehydrogenases/reductases (SDR) family.</text>
</comment>
<gene>
    <name evidence="5" type="ORF">B5808_14890</name>
</gene>
<keyword evidence="2" id="KW-0560">Oxidoreductase</keyword>
<dbReference type="AlphaFoldDB" id="A0A1X9LMB2"/>
<dbReference type="InterPro" id="IPR002347">
    <property type="entry name" value="SDR_fam"/>
</dbReference>
<dbReference type="InterPro" id="IPR057326">
    <property type="entry name" value="KR_dom"/>
</dbReference>
<dbReference type="Pfam" id="PF00106">
    <property type="entry name" value="adh_short"/>
    <property type="match status" value="1"/>
</dbReference>
<evidence type="ECO:0000256" key="2">
    <source>
        <dbReference type="ARBA" id="ARBA00023002"/>
    </source>
</evidence>
<dbReference type="PANTHER" id="PTHR43669">
    <property type="entry name" value="5-KETO-D-GLUCONATE 5-REDUCTASE"/>
    <property type="match status" value="1"/>
</dbReference>
<organism evidence="5 6">
    <name type="scientific">Cnuibacter physcomitrellae</name>
    <dbReference type="NCBI Taxonomy" id="1619308"/>
    <lineage>
        <taxon>Bacteria</taxon>
        <taxon>Bacillati</taxon>
        <taxon>Actinomycetota</taxon>
        <taxon>Actinomycetes</taxon>
        <taxon>Micrococcales</taxon>
        <taxon>Microbacteriaceae</taxon>
        <taxon>Cnuibacter</taxon>
    </lineage>
</organism>
<name>A0A1X9LMB2_9MICO</name>
<feature type="domain" description="Ketoreductase" evidence="4">
    <location>
        <begin position="8"/>
        <end position="177"/>
    </location>
</feature>
<evidence type="ECO:0000313" key="6">
    <source>
        <dbReference type="Proteomes" id="UP000192775"/>
    </source>
</evidence>
<evidence type="ECO:0000313" key="5">
    <source>
        <dbReference type="EMBL" id="ARJ06356.1"/>
    </source>
</evidence>
<protein>
    <submittedName>
        <fullName evidence="5">Short-chain dehydrogenase</fullName>
    </submittedName>
</protein>
<dbReference type="CDD" id="cd05233">
    <property type="entry name" value="SDR_c"/>
    <property type="match status" value="1"/>
</dbReference>
<proteinExistence type="inferred from homology"/>
<sequence length="232" mass="23708">MPDTRQLGTVIVTGGASGLGAAVAAAVRAAGGTALVLDLDVSALTDEHAFACDVSDTRATEALVDELATRFGGLDAVVTAAGVDRPAPLDGISGTDWERIVGVNLLGTVAAVRGALPHLKASHGRVVTIASSLALRALGDATAYCASKFGVLGFSRSLAAETKGQLGVTTIIPAGMNTRFFDGRDEQYKPGADAQLVDASEVADAVVFALTRPEGVEVRELVIAPEQEPSWP</sequence>
<dbReference type="RefSeq" id="WP_085020494.1">
    <property type="nucleotide sequence ID" value="NZ_BMHD01000001.1"/>
</dbReference>
<dbReference type="InterPro" id="IPR020904">
    <property type="entry name" value="Sc_DH/Rdtase_CS"/>
</dbReference>
<dbReference type="SUPFAM" id="SSF51735">
    <property type="entry name" value="NAD(P)-binding Rossmann-fold domains"/>
    <property type="match status" value="1"/>
</dbReference>
<dbReference type="PRINTS" id="PR00080">
    <property type="entry name" value="SDRFAMILY"/>
</dbReference>
<keyword evidence="6" id="KW-1185">Reference proteome</keyword>
<accession>A0A1X9LMB2</accession>
<dbReference type="InterPro" id="IPR036291">
    <property type="entry name" value="NAD(P)-bd_dom_sf"/>
</dbReference>
<dbReference type="PROSITE" id="PS00061">
    <property type="entry name" value="ADH_SHORT"/>
    <property type="match status" value="1"/>
</dbReference>
<dbReference type="Gene3D" id="3.40.50.720">
    <property type="entry name" value="NAD(P)-binding Rossmann-like Domain"/>
    <property type="match status" value="1"/>
</dbReference>
<evidence type="ECO:0000259" key="4">
    <source>
        <dbReference type="SMART" id="SM00822"/>
    </source>
</evidence>
<evidence type="ECO:0000256" key="3">
    <source>
        <dbReference type="RuleBase" id="RU000363"/>
    </source>
</evidence>
<dbReference type="PANTHER" id="PTHR43669:SF3">
    <property type="entry name" value="ALCOHOL DEHYDROGENASE, PUTATIVE (AFU_ORTHOLOGUE AFUA_3G03445)-RELATED"/>
    <property type="match status" value="1"/>
</dbReference>
<dbReference type="GO" id="GO:0016491">
    <property type="term" value="F:oxidoreductase activity"/>
    <property type="evidence" value="ECO:0007669"/>
    <property type="project" value="UniProtKB-KW"/>
</dbReference>
<dbReference type="KEGG" id="cphy:B5808_14890"/>
<dbReference type="PRINTS" id="PR00081">
    <property type="entry name" value="GDHRDH"/>
</dbReference>
<dbReference type="Proteomes" id="UP000192775">
    <property type="component" value="Chromosome"/>
</dbReference>